<evidence type="ECO:0000313" key="3">
    <source>
        <dbReference type="Proteomes" id="UP001465976"/>
    </source>
</evidence>
<accession>A0ABR3EIW9</accession>
<feature type="non-terminal residue" evidence="2">
    <location>
        <position position="1"/>
    </location>
</feature>
<keyword evidence="3" id="KW-1185">Reference proteome</keyword>
<reference evidence="2 3" key="1">
    <citation type="submission" date="2024-02" db="EMBL/GenBank/DDBJ databases">
        <title>A draft genome for the cacao thread blight pathogen Marasmius crinis-equi.</title>
        <authorList>
            <person name="Cohen S.P."/>
            <person name="Baruah I.K."/>
            <person name="Amoako-Attah I."/>
            <person name="Bukari Y."/>
            <person name="Meinhardt L.W."/>
            <person name="Bailey B.A."/>
        </authorList>
    </citation>
    <scope>NUCLEOTIDE SEQUENCE [LARGE SCALE GENOMIC DNA]</scope>
    <source>
        <strain evidence="2 3">GH-76</strain>
    </source>
</reference>
<gene>
    <name evidence="2" type="ORF">V5O48_019242</name>
</gene>
<proteinExistence type="predicted"/>
<name>A0ABR3EIW9_9AGAR</name>
<feature type="region of interest" description="Disordered" evidence="1">
    <location>
        <begin position="46"/>
        <end position="87"/>
    </location>
</feature>
<dbReference type="EMBL" id="JBAHYK010004405">
    <property type="protein sequence ID" value="KAL0562836.1"/>
    <property type="molecule type" value="Genomic_DNA"/>
</dbReference>
<comment type="caution">
    <text evidence="2">The sequence shown here is derived from an EMBL/GenBank/DDBJ whole genome shotgun (WGS) entry which is preliminary data.</text>
</comment>
<organism evidence="2 3">
    <name type="scientific">Marasmius crinis-equi</name>
    <dbReference type="NCBI Taxonomy" id="585013"/>
    <lineage>
        <taxon>Eukaryota</taxon>
        <taxon>Fungi</taxon>
        <taxon>Dikarya</taxon>
        <taxon>Basidiomycota</taxon>
        <taxon>Agaricomycotina</taxon>
        <taxon>Agaricomycetes</taxon>
        <taxon>Agaricomycetidae</taxon>
        <taxon>Agaricales</taxon>
        <taxon>Marasmiineae</taxon>
        <taxon>Marasmiaceae</taxon>
        <taxon>Marasmius</taxon>
    </lineage>
</organism>
<evidence type="ECO:0000313" key="2">
    <source>
        <dbReference type="EMBL" id="KAL0562836.1"/>
    </source>
</evidence>
<dbReference type="Proteomes" id="UP001465976">
    <property type="component" value="Unassembled WGS sequence"/>
</dbReference>
<sequence length="87" mass="9831">RKEENKHAHDLWVADVELWKGKKREGNCTHQKPLWTSFKLSAIPKPAVLQRKSKKTTSSDDKDGRDEEFEEDCPSDVSGSSGDSDSD</sequence>
<feature type="compositionally biased region" description="Low complexity" evidence="1">
    <location>
        <begin position="75"/>
        <end position="87"/>
    </location>
</feature>
<protein>
    <submittedName>
        <fullName evidence="2">Uncharacterized protein</fullName>
    </submittedName>
</protein>
<evidence type="ECO:0000256" key="1">
    <source>
        <dbReference type="SAM" id="MobiDB-lite"/>
    </source>
</evidence>